<reference evidence="1 2" key="1">
    <citation type="submission" date="2019-10" db="EMBL/GenBank/DDBJ databases">
        <authorList>
            <person name="Palmer J.M."/>
        </authorList>
    </citation>
    <scope>NUCLEOTIDE SEQUENCE [LARGE SCALE GENOMIC DNA]</scope>
    <source>
        <strain evidence="1 2">TWF718</strain>
    </source>
</reference>
<sequence length="591" mass="66186">MQEHEAEQCDTCDEPISASPVGCLCSGIYCQNCFNKHLKLMQKKGRQKDHGRSIPSQPSEAETFCGTVVGTIAEIDFPRIFAEDEKAKWFGLQPQHSTMAADSSSIVETSRLRDLMTQSLGFYGDSPSVQFPSIVSFVGTTGAGKSLLVRSLTHLGKTGNRDYSWEDIQSPIAGSHSFRSVTGEVNLYPDPSTFGTTTPILLADCEGIEGGIPIANEHQKKWHDIKQNHGLKTYPFRYQQEKKSFALEDIYPRLLYILSDVVCYVVSDKAWPKIITRLLKWSTTGPQHAINQVALPSLILVVNLKDEGREEWVLEEGGDILTREFLEAMRGDVATNSELKELAYQLGISLDESGSGPNASNPLKELFLGSYSNVRAHFIPRIGLGKLGQPDVMLKQVTRLQNLIKCESARVQKIREKSMTKFNTNQLALITSYAFSHISKTPKESFDFGMRHSPAPPSVEGHIYKFLKIFFERSNNIDRSAFFRVLIDFIASAIVKKAQKSKSEVVIQLHIFPPEMKKLCKNAIRRYFETRVPYSYVNEDHISASGEFEPAATELYNGRYLTAMIELKVRQLTVAAEGSAGAIPQEWTKTH</sequence>
<accession>A0AAN8RHJ8</accession>
<evidence type="ECO:0000313" key="2">
    <source>
        <dbReference type="Proteomes" id="UP001313282"/>
    </source>
</evidence>
<evidence type="ECO:0000313" key="1">
    <source>
        <dbReference type="EMBL" id="KAK6357420.1"/>
    </source>
</evidence>
<name>A0AAN8RHJ8_9PEZI</name>
<dbReference type="Proteomes" id="UP001313282">
    <property type="component" value="Unassembled WGS sequence"/>
</dbReference>
<dbReference type="AlphaFoldDB" id="A0AAN8RHJ8"/>
<organism evidence="1 2">
    <name type="scientific">Orbilia javanica</name>
    <dbReference type="NCBI Taxonomy" id="47235"/>
    <lineage>
        <taxon>Eukaryota</taxon>
        <taxon>Fungi</taxon>
        <taxon>Dikarya</taxon>
        <taxon>Ascomycota</taxon>
        <taxon>Pezizomycotina</taxon>
        <taxon>Orbiliomycetes</taxon>
        <taxon>Orbiliales</taxon>
        <taxon>Orbiliaceae</taxon>
        <taxon>Orbilia</taxon>
    </lineage>
</organism>
<proteinExistence type="predicted"/>
<comment type="caution">
    <text evidence="1">The sequence shown here is derived from an EMBL/GenBank/DDBJ whole genome shotgun (WGS) entry which is preliminary data.</text>
</comment>
<keyword evidence="2" id="KW-1185">Reference proteome</keyword>
<protein>
    <submittedName>
        <fullName evidence="1">Uncharacterized protein</fullName>
    </submittedName>
</protein>
<dbReference type="EMBL" id="JAVHNR010000001">
    <property type="protein sequence ID" value="KAK6357420.1"/>
    <property type="molecule type" value="Genomic_DNA"/>
</dbReference>
<gene>
    <name evidence="1" type="ORF">TWF718_001732</name>
</gene>